<dbReference type="KEGG" id="hbs:IPV69_10195"/>
<feature type="chain" id="PRO_5034771008" evidence="1">
    <location>
        <begin position="25"/>
        <end position="489"/>
    </location>
</feature>
<name>A0A7M2X2P7_9BACT</name>
<dbReference type="Proteomes" id="UP000593765">
    <property type="component" value="Chromosome"/>
</dbReference>
<dbReference type="InterPro" id="IPR015943">
    <property type="entry name" value="WD40/YVTN_repeat-like_dom_sf"/>
</dbReference>
<dbReference type="EMBL" id="CP063458">
    <property type="protein sequence ID" value="QOV91702.1"/>
    <property type="molecule type" value="Genomic_DNA"/>
</dbReference>
<protein>
    <submittedName>
        <fullName evidence="2">PD40 domain-containing protein</fullName>
    </submittedName>
</protein>
<evidence type="ECO:0000256" key="1">
    <source>
        <dbReference type="SAM" id="SignalP"/>
    </source>
</evidence>
<dbReference type="InterPro" id="IPR011659">
    <property type="entry name" value="WD40"/>
</dbReference>
<dbReference type="RefSeq" id="WP_206295007.1">
    <property type="nucleotide sequence ID" value="NZ_CP063458.1"/>
</dbReference>
<keyword evidence="1" id="KW-0732">Signal</keyword>
<keyword evidence="3" id="KW-1185">Reference proteome</keyword>
<organism evidence="2 3">
    <name type="scientific">Humisphaera borealis</name>
    <dbReference type="NCBI Taxonomy" id="2807512"/>
    <lineage>
        <taxon>Bacteria</taxon>
        <taxon>Pseudomonadati</taxon>
        <taxon>Planctomycetota</taxon>
        <taxon>Phycisphaerae</taxon>
        <taxon>Tepidisphaerales</taxon>
        <taxon>Tepidisphaeraceae</taxon>
        <taxon>Humisphaera</taxon>
    </lineage>
</organism>
<dbReference type="InterPro" id="IPR011042">
    <property type="entry name" value="6-blade_b-propeller_TolB-like"/>
</dbReference>
<dbReference type="Gene3D" id="2.120.10.30">
    <property type="entry name" value="TolB, C-terminal domain"/>
    <property type="match status" value="1"/>
</dbReference>
<evidence type="ECO:0000313" key="2">
    <source>
        <dbReference type="EMBL" id="QOV91702.1"/>
    </source>
</evidence>
<accession>A0A7M2X2P7</accession>
<sequence>MSTLRVPSFASAILGLLLAGPLAAQPAAPSTQPAVKVTETPIYTIPDGVKIIDTLVSPDNLHVGVVESKDGSFTVVVDGVRGPVEEWVVRGSLLFSPEGGRFAYEIQKGNQMMLVVGQAGPQWAATTQPPYYMVGRVVFSTDGKRYAYLAQKTKDGKMQVVIDGQEQPEADEIFASDMQFSPDGKQFAYRARKAPEKPDPANPKAGGKQYYVIDGAAQPEHDVVARMTFSTQGGRWGYIARDGAESAIVIDGKSSAKFAIVAGLAFSTDGKRYAYAIEPAGPDGKPGGKQSLVYNGGEGEKQFQPFDGIGAIVFSPDGRRIAITTMTDKKWSVYVDGKTAGSFDGTGGMLFSPDSKRLATVAGRDGRQFLVLDGKEYAPVDVVATAGFSPDSAKVASVVIIGAQRMLFLEDKRVGPATFFAFSPDGAWLAHALPAGETKWQLALDGKGVGPTFDAAPPGSRVVWESPTVARIIAGRARAMFMVKMNLGG</sequence>
<evidence type="ECO:0000313" key="3">
    <source>
        <dbReference type="Proteomes" id="UP000593765"/>
    </source>
</evidence>
<proteinExistence type="predicted"/>
<feature type="signal peptide" evidence="1">
    <location>
        <begin position="1"/>
        <end position="24"/>
    </location>
</feature>
<dbReference type="AlphaFoldDB" id="A0A7M2X2P7"/>
<dbReference type="Gene3D" id="2.130.10.10">
    <property type="entry name" value="YVTN repeat-like/Quinoprotein amine dehydrogenase"/>
    <property type="match status" value="1"/>
</dbReference>
<dbReference type="Pfam" id="PF07676">
    <property type="entry name" value="PD40"/>
    <property type="match status" value="1"/>
</dbReference>
<dbReference type="SUPFAM" id="SSF82171">
    <property type="entry name" value="DPP6 N-terminal domain-like"/>
    <property type="match status" value="1"/>
</dbReference>
<gene>
    <name evidence="2" type="ORF">IPV69_10195</name>
</gene>
<reference evidence="2 3" key="1">
    <citation type="submission" date="2020-10" db="EMBL/GenBank/DDBJ databases">
        <title>Wide distribution of Phycisphaera-like planctomycetes from WD2101 soil group in peatlands and genome analysis of the first cultivated representative.</title>
        <authorList>
            <person name="Dedysh S.N."/>
            <person name="Beletsky A.V."/>
            <person name="Ivanova A."/>
            <person name="Kulichevskaya I.S."/>
            <person name="Suzina N.E."/>
            <person name="Philippov D.A."/>
            <person name="Rakitin A.L."/>
            <person name="Mardanov A.V."/>
            <person name="Ravin N.V."/>
        </authorList>
    </citation>
    <scope>NUCLEOTIDE SEQUENCE [LARGE SCALE GENOMIC DNA]</scope>
    <source>
        <strain evidence="2 3">M1803</strain>
    </source>
</reference>